<feature type="domain" description="N-acetyltransferase" evidence="3">
    <location>
        <begin position="5"/>
        <end position="149"/>
    </location>
</feature>
<dbReference type="Pfam" id="PF13508">
    <property type="entry name" value="Acetyltransf_7"/>
    <property type="match status" value="1"/>
</dbReference>
<accession>A0A1G5KJN7</accession>
<dbReference type="PANTHER" id="PTHR43800:SF1">
    <property type="entry name" value="PEPTIDYL-LYSINE N-ACETYLTRANSFERASE YJAB"/>
    <property type="match status" value="1"/>
</dbReference>
<dbReference type="Gene3D" id="3.40.630.30">
    <property type="match status" value="1"/>
</dbReference>
<keyword evidence="5" id="KW-1185">Reference proteome</keyword>
<dbReference type="InterPro" id="IPR000182">
    <property type="entry name" value="GNAT_dom"/>
</dbReference>
<evidence type="ECO:0000313" key="4">
    <source>
        <dbReference type="EMBL" id="SCZ00169.1"/>
    </source>
</evidence>
<dbReference type="EMBL" id="FMVJ01000010">
    <property type="protein sequence ID" value="SCZ00169.1"/>
    <property type="molecule type" value="Genomic_DNA"/>
</dbReference>
<proteinExistence type="predicted"/>
<dbReference type="STRING" id="549386.SAMN02927923_03332"/>
<dbReference type="OrthoDB" id="9797417at2"/>
<evidence type="ECO:0000256" key="2">
    <source>
        <dbReference type="ARBA" id="ARBA00023315"/>
    </source>
</evidence>
<evidence type="ECO:0000313" key="5">
    <source>
        <dbReference type="Proteomes" id="UP000199569"/>
    </source>
</evidence>
<reference evidence="4 5" key="1">
    <citation type="submission" date="2016-10" db="EMBL/GenBank/DDBJ databases">
        <authorList>
            <person name="de Groot N.N."/>
        </authorList>
    </citation>
    <scope>NUCLEOTIDE SEQUENCE [LARGE SCALE GENOMIC DNA]</scope>
    <source>
        <strain evidence="4 5">CGMCC 1.7666</strain>
    </source>
</reference>
<evidence type="ECO:0000259" key="3">
    <source>
        <dbReference type="PROSITE" id="PS51186"/>
    </source>
</evidence>
<keyword evidence="1 4" id="KW-0808">Transferase</keyword>
<dbReference type="PANTHER" id="PTHR43800">
    <property type="entry name" value="PEPTIDYL-LYSINE N-ACETYLTRANSFERASE YJAB"/>
    <property type="match status" value="1"/>
</dbReference>
<dbReference type="GO" id="GO:0016747">
    <property type="term" value="F:acyltransferase activity, transferring groups other than amino-acyl groups"/>
    <property type="evidence" value="ECO:0007669"/>
    <property type="project" value="InterPro"/>
</dbReference>
<evidence type="ECO:0000256" key="1">
    <source>
        <dbReference type="ARBA" id="ARBA00022679"/>
    </source>
</evidence>
<dbReference type="SUPFAM" id="SSF55729">
    <property type="entry name" value="Acyl-CoA N-acyltransferases (Nat)"/>
    <property type="match status" value="1"/>
</dbReference>
<protein>
    <submittedName>
        <fullName evidence="4">Putative acetyltransferase</fullName>
    </submittedName>
</protein>
<name>A0A1G5KJN7_9HYPH</name>
<gene>
    <name evidence="4" type="ORF">SAMN02927923_03332</name>
</gene>
<dbReference type="InterPro" id="IPR016181">
    <property type="entry name" value="Acyl_CoA_acyltransferase"/>
</dbReference>
<dbReference type="CDD" id="cd04301">
    <property type="entry name" value="NAT_SF"/>
    <property type="match status" value="1"/>
</dbReference>
<sequence>MSLDLQIRPYTPEDKSRLLSIWRAASEIGHPFFSNDQLNEQQKVVGEVYLPQAETFVAEHDDAPVGFIGMLGHFIGGLFVAPEAHGQGIGRALVTYVLERNRALELDVYALNETAIGFYRRLGFVEVERRSTDDNNQPFEVIRLRIDTE</sequence>
<organism evidence="4 5">
    <name type="scientific">Microvirga guangxiensis</name>
    <dbReference type="NCBI Taxonomy" id="549386"/>
    <lineage>
        <taxon>Bacteria</taxon>
        <taxon>Pseudomonadati</taxon>
        <taxon>Pseudomonadota</taxon>
        <taxon>Alphaproteobacteria</taxon>
        <taxon>Hyphomicrobiales</taxon>
        <taxon>Methylobacteriaceae</taxon>
        <taxon>Microvirga</taxon>
    </lineage>
</organism>
<dbReference type="AlphaFoldDB" id="A0A1G5KJN7"/>
<dbReference type="PROSITE" id="PS51186">
    <property type="entry name" value="GNAT"/>
    <property type="match status" value="1"/>
</dbReference>
<dbReference type="RefSeq" id="WP_091137033.1">
    <property type="nucleotide sequence ID" value="NZ_FMVJ01000010.1"/>
</dbReference>
<keyword evidence="2" id="KW-0012">Acyltransferase</keyword>
<dbReference type="Proteomes" id="UP000199569">
    <property type="component" value="Unassembled WGS sequence"/>
</dbReference>